<feature type="domain" description="Laminin G" evidence="6">
    <location>
        <begin position="703"/>
        <end position="879"/>
    </location>
</feature>
<keyword evidence="2" id="KW-0863">Zinc-finger</keyword>
<feature type="compositionally biased region" description="Low complexity" evidence="5">
    <location>
        <begin position="20"/>
        <end position="30"/>
    </location>
</feature>
<dbReference type="InterPro" id="IPR000742">
    <property type="entry name" value="EGF"/>
</dbReference>
<proteinExistence type="predicted"/>
<dbReference type="InterPro" id="IPR036236">
    <property type="entry name" value="Znf_C2H2_sf"/>
</dbReference>
<dbReference type="InterPro" id="IPR050372">
    <property type="entry name" value="Neurexin-related_CASP"/>
</dbReference>
<reference evidence="9 10" key="1">
    <citation type="journal article" date="2018" name="J. Allergy Clin. Immunol.">
        <title>High-quality assembly of Dermatophagoides pteronyssinus genome and transcriptome reveals a wide range of novel allergens.</title>
        <authorList>
            <person name="Liu X.Y."/>
            <person name="Yang K.Y."/>
            <person name="Wang M.Q."/>
            <person name="Kwok J.S."/>
            <person name="Zeng X."/>
            <person name="Yang Z."/>
            <person name="Xiao X.J."/>
            <person name="Lau C.P."/>
            <person name="Li Y."/>
            <person name="Huang Z.M."/>
            <person name="Ba J.G."/>
            <person name="Yim A.K."/>
            <person name="Ouyang C.Y."/>
            <person name="Ngai S.M."/>
            <person name="Chan T.F."/>
            <person name="Leung E.L."/>
            <person name="Liu L."/>
            <person name="Liu Z.G."/>
            <person name="Tsui S.K."/>
        </authorList>
    </citation>
    <scope>NUCLEOTIDE SEQUENCE [LARGE SCALE GENOMIC DNA]</scope>
    <source>
        <strain evidence="9">Derp</strain>
    </source>
</reference>
<dbReference type="EMBL" id="NJHN03000060">
    <property type="protein sequence ID" value="KAH9419170.1"/>
    <property type="molecule type" value="Genomic_DNA"/>
</dbReference>
<feature type="domain" description="C2H2-type" evidence="8">
    <location>
        <begin position="360"/>
        <end position="387"/>
    </location>
</feature>
<dbReference type="CDD" id="cd00053">
    <property type="entry name" value="EGF"/>
    <property type="match status" value="1"/>
</dbReference>
<organism evidence="9 10">
    <name type="scientific">Dermatophagoides pteronyssinus</name>
    <name type="common">European house dust mite</name>
    <dbReference type="NCBI Taxonomy" id="6956"/>
    <lineage>
        <taxon>Eukaryota</taxon>
        <taxon>Metazoa</taxon>
        <taxon>Ecdysozoa</taxon>
        <taxon>Arthropoda</taxon>
        <taxon>Chelicerata</taxon>
        <taxon>Arachnida</taxon>
        <taxon>Acari</taxon>
        <taxon>Acariformes</taxon>
        <taxon>Sarcoptiformes</taxon>
        <taxon>Astigmata</taxon>
        <taxon>Psoroptidia</taxon>
        <taxon>Analgoidea</taxon>
        <taxon>Pyroglyphidae</taxon>
        <taxon>Dermatophagoidinae</taxon>
        <taxon>Dermatophagoides</taxon>
    </lineage>
</organism>
<keyword evidence="3" id="KW-0245">EGF-like domain</keyword>
<evidence type="ECO:0000256" key="4">
    <source>
        <dbReference type="PROSITE-ProRule" id="PRU00122"/>
    </source>
</evidence>
<evidence type="ECO:0000256" key="3">
    <source>
        <dbReference type="PROSITE-ProRule" id="PRU00076"/>
    </source>
</evidence>
<keyword evidence="2" id="KW-0862">Zinc</keyword>
<dbReference type="InterPro" id="IPR001791">
    <property type="entry name" value="Laminin_G"/>
</dbReference>
<sequence>MPKAFLIRKNLQQQYQNHCHQQQQQQQQQNPITNHNVIPSSKSGWSPVTPPPSPDDNEPENLSIKANILPAHQYNNSHQQSQQQQQPRYDHIGALDLKNKNFHQKFIDNNNNNDDEDMDEAVDLTCSSSLSSVSSSPPQLNSHHPRKRNRNISTSENSSCSYSSSSTTSSHCYGSLSSPLSYHSSESDFDIKGAIDCSNRLNLVSINEHQRLQLTNISRSNVGVCPSLQSSSLSSINNEQTAHHQQQQRSSVIHQTTNGGHHCISQSSLNNNDVSNVIDNLQKSNENEQKNSSNNSLEALAAAASNLYPGIPLHLISTLEFVNGGHGIKNPFLTAAEHQFKFENNNNKSTSSSSSSDDPLRCSICGKRFTLARLLNRHLKCHSDVKRYLCTFCGKGFNDTFDLKRHTRTHTGVRPYRCNLCDKSFTQRCSLESHTLKVHGIAHEYGYKERRNKMYVCEECGPHPHIVLLEISCTTNQPEEHYMHLKCHHPYSPALSKFYDRRHFKFNNNEFPFGAAFQGECHKSNPCQQLCFDLNDGTFECACQDGYHLHLNGYSCIALIDLTKNHTFQLFSSLSTTLKKIESSKNHQTKALSSSSLSTTTTTTTSTTIIPQSYQINPISKSSIDNIIDPSSLYSCDDIECEAGGVCIENIISTKNQKSSIRINNDDDQHNHHYSQQQNQHPRVRCKCPLGRGGQFCEKIIEVKQPHFMGSSYLALPTLRNAHRSLKINIEFKPESYDGVLLYSGQETNLDGDFIAIIITQGFIEFRFDCGMGEGIIRSDMPIILNSWNTINIFRDGRNAWMQLNQGQQIFGHSKGLFSRITFRLETFLGGSPNISQIRNRINVNKGLIGCVRQLMINDRQYDLYNDTIDGIDIEIEFSMPSFNGSSHLQFIGFGDQETMFSEILIIIKPYEQNGLFLYNGERMDKTGDFISLNLVDGFVEFRFDLGSGAAILRSPEKISMKEWHTIYATRTGREGLLRVDDQPVAHGQSLGAFTQLTLPLNLYIGGVTSLNAIHHNVGANRLYHGCIQKVIINGHQLSLLEDVLSGVNIDNCQHTCHMIRPCQNNGHCEPIKHHYHCHCSTNLNYIGQHCETKRSELSSSSSSSSSPQSSYPMFYGNSFLRYSNPIILDRIRGFKTIIHLNLRAFSSSGLILWFGESSLHRNRDYLTIGLNDGLINVDIKLSVNKHGHNYYSKRFIANHTRIDDGQWHRLDFIRIGRQILIHIDDNITVRGLINGEHNQLNAQSALYLGGLENLTMNIGDDYYYEKGFIGCISNMTIDENYNINLMSDSDRGVNIRTCI</sequence>
<feature type="compositionally biased region" description="Low complexity" evidence="5">
    <location>
        <begin position="127"/>
        <end position="136"/>
    </location>
</feature>
<feature type="disulfide bond" evidence="4">
    <location>
        <begin position="1272"/>
        <end position="1299"/>
    </location>
</feature>
<dbReference type="PROSITE" id="PS50157">
    <property type="entry name" value="ZINC_FINGER_C2H2_2"/>
    <property type="match status" value="3"/>
</dbReference>
<keyword evidence="1 4" id="KW-1015">Disulfide bond</keyword>
<evidence type="ECO:0000259" key="6">
    <source>
        <dbReference type="PROSITE" id="PS50025"/>
    </source>
</evidence>
<dbReference type="CDD" id="cd00110">
    <property type="entry name" value="LamG"/>
    <property type="match status" value="3"/>
</dbReference>
<dbReference type="InterPro" id="IPR001881">
    <property type="entry name" value="EGF-like_Ca-bd_dom"/>
</dbReference>
<evidence type="ECO:0000259" key="8">
    <source>
        <dbReference type="PROSITE" id="PS50157"/>
    </source>
</evidence>
<dbReference type="PANTHER" id="PTHR15036">
    <property type="entry name" value="PIKACHURIN-LIKE PROTEIN"/>
    <property type="match status" value="1"/>
</dbReference>
<feature type="region of interest" description="Disordered" evidence="5">
    <location>
        <begin position="235"/>
        <end position="271"/>
    </location>
</feature>
<dbReference type="Gene3D" id="2.10.25.10">
    <property type="entry name" value="Laminin"/>
    <property type="match status" value="2"/>
</dbReference>
<dbReference type="Proteomes" id="UP000887458">
    <property type="component" value="Unassembled WGS sequence"/>
</dbReference>
<comment type="caution">
    <text evidence="3">Lacks conserved residue(s) required for the propagation of feature annotation.</text>
</comment>
<evidence type="ECO:0000256" key="1">
    <source>
        <dbReference type="ARBA" id="ARBA00023157"/>
    </source>
</evidence>
<name>A0ABQ8J9V5_DERPT</name>
<evidence type="ECO:0000259" key="7">
    <source>
        <dbReference type="PROSITE" id="PS50026"/>
    </source>
</evidence>
<dbReference type="InterPro" id="IPR013087">
    <property type="entry name" value="Znf_C2H2_type"/>
</dbReference>
<accession>A0ABQ8J9V5</accession>
<dbReference type="PROSITE" id="PS50026">
    <property type="entry name" value="EGF_3"/>
    <property type="match status" value="1"/>
</dbReference>
<keyword evidence="2" id="KW-0479">Metal-binding</keyword>
<dbReference type="SMART" id="SM00282">
    <property type="entry name" value="LamG"/>
    <property type="match status" value="3"/>
</dbReference>
<dbReference type="SUPFAM" id="SSF57667">
    <property type="entry name" value="beta-beta-alpha zinc fingers"/>
    <property type="match status" value="2"/>
</dbReference>
<evidence type="ECO:0000256" key="2">
    <source>
        <dbReference type="PROSITE-ProRule" id="PRU00042"/>
    </source>
</evidence>
<dbReference type="Gene3D" id="2.60.120.200">
    <property type="match status" value="3"/>
</dbReference>
<dbReference type="SMART" id="SM00355">
    <property type="entry name" value="ZnF_C2H2"/>
    <property type="match status" value="4"/>
</dbReference>
<feature type="compositionally biased region" description="Polar residues" evidence="5">
    <location>
        <begin position="236"/>
        <end position="271"/>
    </location>
</feature>
<evidence type="ECO:0000313" key="9">
    <source>
        <dbReference type="EMBL" id="KAH9419170.1"/>
    </source>
</evidence>
<evidence type="ECO:0000256" key="5">
    <source>
        <dbReference type="SAM" id="MobiDB-lite"/>
    </source>
</evidence>
<protein>
    <recommendedName>
        <fullName evidence="11">Pikachurin-like</fullName>
    </recommendedName>
</protein>
<reference evidence="9 10" key="2">
    <citation type="journal article" date="2022" name="Mol. Biol. Evol.">
        <title>Comparative Genomics Reveals Insights into the Divergent Evolution of Astigmatic Mites and Household Pest Adaptations.</title>
        <authorList>
            <person name="Xiong Q."/>
            <person name="Wan A.T."/>
            <person name="Liu X."/>
            <person name="Fung C.S."/>
            <person name="Xiao X."/>
            <person name="Malainual N."/>
            <person name="Hou J."/>
            <person name="Wang L."/>
            <person name="Wang M."/>
            <person name="Yang K.Y."/>
            <person name="Cui Y."/>
            <person name="Leung E.L."/>
            <person name="Nong W."/>
            <person name="Shin S.K."/>
            <person name="Au S.W."/>
            <person name="Jeong K.Y."/>
            <person name="Chew F.T."/>
            <person name="Hui J.H."/>
            <person name="Leung T.F."/>
            <person name="Tungtrongchitr A."/>
            <person name="Zhong N."/>
            <person name="Liu Z."/>
            <person name="Tsui S.K."/>
        </authorList>
    </citation>
    <scope>NUCLEOTIDE SEQUENCE [LARGE SCALE GENOMIC DNA]</scope>
    <source>
        <strain evidence="9">Derp</strain>
    </source>
</reference>
<feature type="domain" description="C2H2-type" evidence="8">
    <location>
        <begin position="388"/>
        <end position="415"/>
    </location>
</feature>
<dbReference type="PANTHER" id="PTHR15036:SF85">
    <property type="entry name" value="SP2353, ISOFORM A"/>
    <property type="match status" value="1"/>
</dbReference>
<dbReference type="PROSITE" id="PS50025">
    <property type="entry name" value="LAM_G_DOMAIN"/>
    <property type="match status" value="3"/>
</dbReference>
<comment type="caution">
    <text evidence="9">The sequence shown here is derived from an EMBL/GenBank/DDBJ whole genome shotgun (WGS) entry which is preliminary data.</text>
</comment>
<dbReference type="CDD" id="cd00054">
    <property type="entry name" value="EGF_CA"/>
    <property type="match status" value="1"/>
</dbReference>
<dbReference type="SUPFAM" id="SSF49899">
    <property type="entry name" value="Concanavalin A-like lectins/glucanases"/>
    <property type="match status" value="3"/>
</dbReference>
<evidence type="ECO:0008006" key="11">
    <source>
        <dbReference type="Google" id="ProtNLM"/>
    </source>
</evidence>
<feature type="domain" description="Laminin G" evidence="6">
    <location>
        <begin position="878"/>
        <end position="1053"/>
    </location>
</feature>
<dbReference type="InterPro" id="IPR013320">
    <property type="entry name" value="ConA-like_dom_sf"/>
</dbReference>
<feature type="compositionally biased region" description="Polar residues" evidence="5">
    <location>
        <begin position="31"/>
        <end position="44"/>
    </location>
</feature>
<keyword evidence="10" id="KW-1185">Reference proteome</keyword>
<feature type="domain" description="Laminin G" evidence="6">
    <location>
        <begin position="1110"/>
        <end position="1299"/>
    </location>
</feature>
<dbReference type="Pfam" id="PF02210">
    <property type="entry name" value="Laminin_G_2"/>
    <property type="match status" value="1"/>
</dbReference>
<dbReference type="Gene3D" id="3.30.160.60">
    <property type="entry name" value="Classic Zinc Finger"/>
    <property type="match status" value="3"/>
</dbReference>
<dbReference type="SMART" id="SM00181">
    <property type="entry name" value="EGF"/>
    <property type="match status" value="3"/>
</dbReference>
<feature type="compositionally biased region" description="Low complexity" evidence="5">
    <location>
        <begin position="153"/>
        <end position="170"/>
    </location>
</feature>
<dbReference type="SMART" id="SM00179">
    <property type="entry name" value="EGF_CA"/>
    <property type="match status" value="2"/>
</dbReference>
<dbReference type="PROSITE" id="PS00028">
    <property type="entry name" value="ZINC_FINGER_C2H2_1"/>
    <property type="match status" value="3"/>
</dbReference>
<dbReference type="PROSITE" id="PS00022">
    <property type="entry name" value="EGF_1"/>
    <property type="match status" value="1"/>
</dbReference>
<gene>
    <name evidence="9" type="ORF">DERP_005674</name>
</gene>
<feature type="region of interest" description="Disordered" evidence="5">
    <location>
        <begin position="20"/>
        <end position="61"/>
    </location>
</feature>
<feature type="domain" description="EGF-like" evidence="7">
    <location>
        <begin position="1054"/>
        <end position="1092"/>
    </location>
</feature>
<evidence type="ECO:0000313" key="10">
    <source>
        <dbReference type="Proteomes" id="UP000887458"/>
    </source>
</evidence>
<dbReference type="SUPFAM" id="SSF57196">
    <property type="entry name" value="EGF/Laminin"/>
    <property type="match status" value="1"/>
</dbReference>
<dbReference type="Pfam" id="PF00096">
    <property type="entry name" value="zf-C2H2"/>
    <property type="match status" value="2"/>
</dbReference>
<dbReference type="Pfam" id="PF00054">
    <property type="entry name" value="Laminin_G_1"/>
    <property type="match status" value="2"/>
</dbReference>
<feature type="region of interest" description="Disordered" evidence="5">
    <location>
        <begin position="125"/>
        <end position="170"/>
    </location>
</feature>
<feature type="domain" description="C2H2-type" evidence="8">
    <location>
        <begin position="416"/>
        <end position="439"/>
    </location>
</feature>